<keyword evidence="3" id="KW-0812">Transmembrane</keyword>
<name>A0A078AVH2_STYLE</name>
<dbReference type="SUPFAM" id="SSF48452">
    <property type="entry name" value="TPR-like"/>
    <property type="match status" value="1"/>
</dbReference>
<evidence type="ECO:0000313" key="5">
    <source>
        <dbReference type="Proteomes" id="UP000039865"/>
    </source>
</evidence>
<dbReference type="InterPro" id="IPR019734">
    <property type="entry name" value="TPR_rpt"/>
</dbReference>
<organism evidence="4 5">
    <name type="scientific">Stylonychia lemnae</name>
    <name type="common">Ciliate</name>
    <dbReference type="NCBI Taxonomy" id="5949"/>
    <lineage>
        <taxon>Eukaryota</taxon>
        <taxon>Sar</taxon>
        <taxon>Alveolata</taxon>
        <taxon>Ciliophora</taxon>
        <taxon>Intramacronucleata</taxon>
        <taxon>Spirotrichea</taxon>
        <taxon>Stichotrichia</taxon>
        <taxon>Sporadotrichida</taxon>
        <taxon>Oxytrichidae</taxon>
        <taxon>Stylonychinae</taxon>
        <taxon>Stylonychia</taxon>
    </lineage>
</organism>
<keyword evidence="5" id="KW-1185">Reference proteome</keyword>
<dbReference type="Proteomes" id="UP000039865">
    <property type="component" value="Unassembled WGS sequence"/>
</dbReference>
<reference evidence="4 5" key="1">
    <citation type="submission" date="2014-06" db="EMBL/GenBank/DDBJ databases">
        <authorList>
            <person name="Swart Estienne"/>
        </authorList>
    </citation>
    <scope>NUCLEOTIDE SEQUENCE [LARGE SCALE GENOMIC DNA]</scope>
    <source>
        <strain evidence="4 5">130c</strain>
    </source>
</reference>
<dbReference type="PANTHER" id="PTHR46512">
    <property type="entry name" value="PEPTIDYLPROLYL ISOMERASE"/>
    <property type="match status" value="1"/>
</dbReference>
<feature type="region of interest" description="Disordered" evidence="2">
    <location>
        <begin position="47"/>
        <end position="69"/>
    </location>
</feature>
<gene>
    <name evidence="4" type="primary">Contig5377.g5749</name>
    <name evidence="4" type="ORF">STYLEM_15275</name>
</gene>
<dbReference type="Pfam" id="PF14559">
    <property type="entry name" value="TPR_19"/>
    <property type="match status" value="1"/>
</dbReference>
<dbReference type="InterPro" id="IPR050754">
    <property type="entry name" value="FKBP4/5/8-like"/>
</dbReference>
<proteinExistence type="predicted"/>
<dbReference type="EMBL" id="CCKQ01014423">
    <property type="protein sequence ID" value="CDW86184.1"/>
    <property type="molecule type" value="Genomic_DNA"/>
</dbReference>
<dbReference type="GO" id="GO:0016853">
    <property type="term" value="F:isomerase activity"/>
    <property type="evidence" value="ECO:0007669"/>
    <property type="project" value="UniProtKB-KW"/>
</dbReference>
<keyword evidence="4" id="KW-0413">Isomerase</keyword>
<sequence length="421" mass="48704">MINSEDQMLLNEELIDHKNMNQSQSFKQTSHNRSLIDKPDTQQDLNEKIQDKEPNLEHSEENNEKQIEMAPITVQKRVGSYNVLNQSQNSKDHYSIKGQDLETAKNDQLTAKNNLKNQQQASFRSLNNPHSHFNSTKNINKHGGGLFSKNNSIQSFGSHIEEFKALEEYTQTILEQKVKANELFQLGKYDKASDLYQQIIDTMPSLQSRFQNEDFILTTNVLSIYRESHMNLALSQIKMCQYESAIDILGQVLQYEPQNVKALYLRAKANHAIREYEQALEDFKTAKSLRPQDASLFDQYIQELEITINNMLKQDDPMIPKSYLRTKSVHINPQSKQIVVKEKRGGVMQDGDIQKSIDEILNLKKPRSLFSLIRMIFTVAKDFTLSLNAFILALIGVALYHYLIKRKLFVIMTFRLLDRIA</sequence>
<dbReference type="SMART" id="SM00028">
    <property type="entry name" value="TPR"/>
    <property type="match status" value="3"/>
</dbReference>
<keyword evidence="1" id="KW-0802">TPR repeat</keyword>
<feature type="compositionally biased region" description="Basic and acidic residues" evidence="2">
    <location>
        <begin position="47"/>
        <end position="67"/>
    </location>
</feature>
<feature type="repeat" description="TPR" evidence="1">
    <location>
        <begin position="226"/>
        <end position="259"/>
    </location>
</feature>
<dbReference type="InParanoid" id="A0A078AVH2"/>
<evidence type="ECO:0000256" key="3">
    <source>
        <dbReference type="SAM" id="Phobius"/>
    </source>
</evidence>
<feature type="transmembrane region" description="Helical" evidence="3">
    <location>
        <begin position="383"/>
        <end position="403"/>
    </location>
</feature>
<dbReference type="OrthoDB" id="298012at2759"/>
<keyword evidence="3" id="KW-1133">Transmembrane helix</keyword>
<feature type="repeat" description="TPR" evidence="1">
    <location>
        <begin position="260"/>
        <end position="293"/>
    </location>
</feature>
<evidence type="ECO:0000256" key="1">
    <source>
        <dbReference type="PROSITE-ProRule" id="PRU00339"/>
    </source>
</evidence>
<feature type="compositionally biased region" description="Polar residues" evidence="2">
    <location>
        <begin position="23"/>
        <end position="33"/>
    </location>
</feature>
<dbReference type="AlphaFoldDB" id="A0A078AVH2"/>
<keyword evidence="3" id="KW-0472">Membrane</keyword>
<accession>A0A078AVH2</accession>
<dbReference type="Gene3D" id="1.25.40.10">
    <property type="entry name" value="Tetratricopeptide repeat domain"/>
    <property type="match status" value="1"/>
</dbReference>
<dbReference type="PANTHER" id="PTHR46512:SF6">
    <property type="entry name" value="PEPTIDYLPROLYL ISOMERASE"/>
    <property type="match status" value="1"/>
</dbReference>
<dbReference type="PROSITE" id="PS50005">
    <property type="entry name" value="TPR"/>
    <property type="match status" value="2"/>
</dbReference>
<evidence type="ECO:0000313" key="4">
    <source>
        <dbReference type="EMBL" id="CDW86184.1"/>
    </source>
</evidence>
<feature type="region of interest" description="Disordered" evidence="2">
    <location>
        <begin position="23"/>
        <end position="42"/>
    </location>
</feature>
<evidence type="ECO:0000256" key="2">
    <source>
        <dbReference type="SAM" id="MobiDB-lite"/>
    </source>
</evidence>
<protein>
    <submittedName>
        <fullName evidence="4">Peptidyl-prolyl cis-trans isomerase d</fullName>
    </submittedName>
</protein>
<dbReference type="InterPro" id="IPR011990">
    <property type="entry name" value="TPR-like_helical_dom_sf"/>
</dbReference>